<feature type="binding site" evidence="5">
    <location>
        <position position="74"/>
    </location>
    <ligand>
        <name>molybdate</name>
        <dbReference type="ChEBI" id="CHEBI:36264"/>
    </ligand>
</feature>
<comment type="similarity">
    <text evidence="1">Belongs to the bacterial solute-binding protein ModA family.</text>
</comment>
<dbReference type="OrthoDB" id="9785015at2"/>
<dbReference type="PIRSF" id="PIRSF004846">
    <property type="entry name" value="ModA"/>
    <property type="match status" value="1"/>
</dbReference>
<dbReference type="AlphaFoldDB" id="A0A0V8M0T4"/>
<proteinExistence type="inferred from homology"/>
<evidence type="ECO:0000256" key="6">
    <source>
        <dbReference type="SAM" id="SignalP"/>
    </source>
</evidence>
<dbReference type="Gene3D" id="3.40.190.10">
    <property type="entry name" value="Periplasmic binding protein-like II"/>
    <property type="match status" value="2"/>
</dbReference>
<feature type="chain" id="PRO_5006894090" evidence="6">
    <location>
        <begin position="31"/>
        <end position="267"/>
    </location>
</feature>
<dbReference type="EMBL" id="JGYD01000025">
    <property type="protein sequence ID" value="KSV17153.1"/>
    <property type="molecule type" value="Genomic_DNA"/>
</dbReference>
<evidence type="ECO:0000256" key="2">
    <source>
        <dbReference type="ARBA" id="ARBA00022505"/>
    </source>
</evidence>
<dbReference type="RefSeq" id="WP_058292613.1">
    <property type="nucleotide sequence ID" value="NZ_JGYD01000025.1"/>
</dbReference>
<keyword evidence="4 6" id="KW-0732">Signal</keyword>
<keyword evidence="2 5" id="KW-0500">Molybdenum</keyword>
<dbReference type="Proteomes" id="UP000053577">
    <property type="component" value="Unassembled WGS sequence"/>
</dbReference>
<name>A0A0V8M0T4_9CHLR</name>
<dbReference type="PROSITE" id="PS51257">
    <property type="entry name" value="PROKAR_LIPOPROTEIN"/>
    <property type="match status" value="1"/>
</dbReference>
<evidence type="ECO:0000313" key="7">
    <source>
        <dbReference type="EMBL" id="KSV17153.1"/>
    </source>
</evidence>
<feature type="signal peptide" evidence="6">
    <location>
        <begin position="1"/>
        <end position="30"/>
    </location>
</feature>
<dbReference type="NCBIfam" id="TIGR01256">
    <property type="entry name" value="modA"/>
    <property type="match status" value="1"/>
</dbReference>
<evidence type="ECO:0000256" key="3">
    <source>
        <dbReference type="ARBA" id="ARBA00022723"/>
    </source>
</evidence>
<reference evidence="7 8" key="1">
    <citation type="journal article" date="2015" name="Sci. Rep.">
        <title>A comparative genomics and reductive dehalogenase gene transcription study of two chloroethene-respiring bacteria, Dehalococcoides mccartyi strains MB and 11a.</title>
        <authorList>
            <person name="Low A."/>
            <person name="Shen Z."/>
            <person name="Cheng D."/>
            <person name="Rogers M.J."/>
            <person name="Lee P.K."/>
            <person name="He J."/>
        </authorList>
    </citation>
    <scope>NUCLEOTIDE SEQUENCE [LARGE SCALE GENOMIC DNA]</scope>
    <source>
        <strain evidence="7 8">MB</strain>
    </source>
</reference>
<dbReference type="FunFam" id="3.40.190.10:FF:000035">
    <property type="entry name" value="Molybdate ABC transporter substrate-binding protein"/>
    <property type="match status" value="1"/>
</dbReference>
<evidence type="ECO:0000313" key="8">
    <source>
        <dbReference type="Proteomes" id="UP000053577"/>
    </source>
</evidence>
<dbReference type="InterPro" id="IPR005950">
    <property type="entry name" value="ModA"/>
</dbReference>
<dbReference type="PATRIC" id="fig|61435.5.peg.1361"/>
<dbReference type="GO" id="GO:0015689">
    <property type="term" value="P:molybdate ion transport"/>
    <property type="evidence" value="ECO:0007669"/>
    <property type="project" value="InterPro"/>
</dbReference>
<feature type="binding site" evidence="5">
    <location>
        <position position="46"/>
    </location>
    <ligand>
        <name>molybdate</name>
        <dbReference type="ChEBI" id="CHEBI:36264"/>
    </ligand>
</feature>
<dbReference type="Pfam" id="PF13531">
    <property type="entry name" value="SBP_bac_11"/>
    <property type="match status" value="1"/>
</dbReference>
<dbReference type="InterPro" id="IPR050682">
    <property type="entry name" value="ModA/WtpA"/>
</dbReference>
<evidence type="ECO:0000256" key="1">
    <source>
        <dbReference type="ARBA" id="ARBA00009175"/>
    </source>
</evidence>
<dbReference type="GO" id="GO:1901359">
    <property type="term" value="F:tungstate binding"/>
    <property type="evidence" value="ECO:0007669"/>
    <property type="project" value="UniProtKB-ARBA"/>
</dbReference>
<evidence type="ECO:0000256" key="4">
    <source>
        <dbReference type="ARBA" id="ARBA00022729"/>
    </source>
</evidence>
<feature type="binding site" evidence="5">
    <location>
        <position position="183"/>
    </location>
    <ligand>
        <name>molybdate</name>
        <dbReference type="ChEBI" id="CHEBI:36264"/>
    </ligand>
</feature>
<dbReference type="GO" id="GO:0030973">
    <property type="term" value="F:molybdate ion binding"/>
    <property type="evidence" value="ECO:0007669"/>
    <property type="project" value="UniProtKB-ARBA"/>
</dbReference>
<dbReference type="SUPFAM" id="SSF53850">
    <property type="entry name" value="Periplasmic binding protein-like II"/>
    <property type="match status" value="1"/>
</dbReference>
<sequence length="267" mass="28323">MKRMVNRILPRFVAVFAVMGVLVFSGCSPAEEDHVAVEISIAAAASMTDALQEINALYMQENNWVTLSVNFASSGTLQKQIENGAPVDVFISAAPAQMNALEEGGFLVDSSRRNLLNNKIVLIVPANSTLGLDSFMDLLDSGVVRIALGDPEFVPAGTYGKKALEILGIYDQLLPKLILGSDVRQVLGYVEGANVEAGIVYSTDAAITDGVVIVAEAPAEVNTLIVYPAAIIKGCQDIEAAQAYIDFLFGQEAAAIFAEYGFSLAEG</sequence>
<evidence type="ECO:0000256" key="5">
    <source>
        <dbReference type="PIRSR" id="PIRSR004846-1"/>
    </source>
</evidence>
<gene>
    <name evidence="7" type="ORF">DA01_06920</name>
</gene>
<keyword evidence="3 5" id="KW-0479">Metal-binding</keyword>
<dbReference type="PANTHER" id="PTHR30632">
    <property type="entry name" value="MOLYBDATE-BINDING PERIPLASMIC PROTEIN"/>
    <property type="match status" value="1"/>
</dbReference>
<feature type="binding site" evidence="5">
    <location>
        <position position="201"/>
    </location>
    <ligand>
        <name>molybdate</name>
        <dbReference type="ChEBI" id="CHEBI:36264"/>
    </ligand>
</feature>
<dbReference type="PANTHER" id="PTHR30632:SF0">
    <property type="entry name" value="SULFATE-BINDING PROTEIN"/>
    <property type="match status" value="1"/>
</dbReference>
<protein>
    <submittedName>
        <fullName evidence="7">Molybdenum ABC transporter substrate-binding protein</fullName>
    </submittedName>
</protein>
<feature type="binding site" evidence="5">
    <location>
        <position position="156"/>
    </location>
    <ligand>
        <name>molybdate</name>
        <dbReference type="ChEBI" id="CHEBI:36264"/>
    </ligand>
</feature>
<dbReference type="CDD" id="cd13537">
    <property type="entry name" value="PBP2_YvgL_like"/>
    <property type="match status" value="1"/>
</dbReference>
<comment type="caution">
    <text evidence="7">The sequence shown here is derived from an EMBL/GenBank/DDBJ whole genome shotgun (WGS) entry which is preliminary data.</text>
</comment>
<organism evidence="7 8">
    <name type="scientific">Dehalococcoides mccartyi</name>
    <dbReference type="NCBI Taxonomy" id="61435"/>
    <lineage>
        <taxon>Bacteria</taxon>
        <taxon>Bacillati</taxon>
        <taxon>Chloroflexota</taxon>
        <taxon>Dehalococcoidia</taxon>
        <taxon>Dehalococcoidales</taxon>
        <taxon>Dehalococcoidaceae</taxon>
        <taxon>Dehalococcoides</taxon>
    </lineage>
</organism>
<accession>A0A0V8M0T4</accession>
<dbReference type="InterPro" id="IPR041879">
    <property type="entry name" value="YvgL-like_PBP2"/>
</dbReference>
<dbReference type="GO" id="GO:0046872">
    <property type="term" value="F:metal ion binding"/>
    <property type="evidence" value="ECO:0007669"/>
    <property type="project" value="UniProtKB-KW"/>
</dbReference>